<keyword evidence="2" id="KW-1185">Reference proteome</keyword>
<proteinExistence type="predicted"/>
<name>A0AAD9AR28_9PEZI</name>
<reference evidence="1" key="1">
    <citation type="submission" date="2023-01" db="EMBL/GenBank/DDBJ databases">
        <title>Colletotrichum chrysophilum M932 genome sequence.</title>
        <authorList>
            <person name="Baroncelli R."/>
        </authorList>
    </citation>
    <scope>NUCLEOTIDE SEQUENCE</scope>
    <source>
        <strain evidence="1">M932</strain>
    </source>
</reference>
<dbReference type="Proteomes" id="UP001243330">
    <property type="component" value="Unassembled WGS sequence"/>
</dbReference>
<comment type="caution">
    <text evidence="1">The sequence shown here is derived from an EMBL/GenBank/DDBJ whole genome shotgun (WGS) entry which is preliminary data.</text>
</comment>
<evidence type="ECO:0000313" key="2">
    <source>
        <dbReference type="Proteomes" id="UP001243330"/>
    </source>
</evidence>
<dbReference type="EMBL" id="JAQOWY010000086">
    <property type="protein sequence ID" value="KAK1851919.1"/>
    <property type="molecule type" value="Genomic_DNA"/>
</dbReference>
<evidence type="ECO:0000313" key="1">
    <source>
        <dbReference type="EMBL" id="KAK1851919.1"/>
    </source>
</evidence>
<protein>
    <submittedName>
        <fullName evidence="1">Uncharacterized protein</fullName>
    </submittedName>
</protein>
<gene>
    <name evidence="1" type="ORF">CCHR01_05433</name>
</gene>
<accession>A0AAD9AR28</accession>
<organism evidence="1 2">
    <name type="scientific">Colletotrichum chrysophilum</name>
    <dbReference type="NCBI Taxonomy" id="1836956"/>
    <lineage>
        <taxon>Eukaryota</taxon>
        <taxon>Fungi</taxon>
        <taxon>Dikarya</taxon>
        <taxon>Ascomycota</taxon>
        <taxon>Pezizomycotina</taxon>
        <taxon>Sordariomycetes</taxon>
        <taxon>Hypocreomycetidae</taxon>
        <taxon>Glomerellales</taxon>
        <taxon>Glomerellaceae</taxon>
        <taxon>Colletotrichum</taxon>
        <taxon>Colletotrichum gloeosporioides species complex</taxon>
    </lineage>
</organism>
<dbReference type="AlphaFoldDB" id="A0AAD9AR28"/>
<sequence>MPRPAPSMRGSSASEVTGSLFWDSWRTQVRGELMGWVARAESRLCLQQSREGFAHVHYLPAAGRDNGWFATRHSDILHLGVMHLCSCSLQDGVALDHCIAKIRRGKTRVSTLSIGKRRQSHGRCNARVKCGEAGDSLETGRDGTCRWHWKCPTWSLATPSECFQYWSIGSVNPGSQKSAFLESGPTTETRRKRVSTVTHLLPLGGWADGGGA</sequence>